<keyword evidence="3" id="KW-1185">Reference proteome</keyword>
<name>A0A430HQZ6_9BURK</name>
<proteinExistence type="predicted"/>
<evidence type="ECO:0008006" key="4">
    <source>
        <dbReference type="Google" id="ProtNLM"/>
    </source>
</evidence>
<sequence>MSDAVVDDSAGAPATVTAATPARAPRPGVLVTCDWLREGARSALFLAPRWERLAASPWQMACQMLLQLGMLVLFQRLTIEGDAILVWRSLLAGWCGIAMIAWLCYLIEPAPHVARRAHAAPGAARLITLVLAQSTIFGLLIWGVYFALVRTGVAGENNAVALRATWSLPLLWAFLARLVVLLRAARPLASWRALATLVVVMFVSMLDYHFDVTPDIWRAAPQAEAQEKEEPFEVSQEMMEAQLPLLGEQIDALKPQRPGVIDMYTITFAPYQGEEVFRRESAMVADVMATRFDAAGRGLQLINHRKTAEQLPWATPLNLERAIDGIAAVMDPDEDVLFVHLTSHGAADGELAANFWPVDVAPVMPPDLRAWLDAAGIRYRVLSISACYAGNWIAPLAADGTLVMTASDADHTSYGCGRKSALTFFGRAMYDEQLRSTTRSFTEAHAAARTIIQRRETEAGKDDGYSNPQIKVGSKIVPVLERMKQRLAERP</sequence>
<dbReference type="Proteomes" id="UP000278085">
    <property type="component" value="Unassembled WGS sequence"/>
</dbReference>
<keyword evidence="1" id="KW-1133">Transmembrane helix</keyword>
<feature type="transmembrane region" description="Helical" evidence="1">
    <location>
        <begin position="126"/>
        <end position="148"/>
    </location>
</feature>
<feature type="transmembrane region" description="Helical" evidence="1">
    <location>
        <begin position="189"/>
        <end position="210"/>
    </location>
</feature>
<organism evidence="2 3">
    <name type="scientific">Massilia atriviolacea</name>
    <dbReference type="NCBI Taxonomy" id="2495579"/>
    <lineage>
        <taxon>Bacteria</taxon>
        <taxon>Pseudomonadati</taxon>
        <taxon>Pseudomonadota</taxon>
        <taxon>Betaproteobacteria</taxon>
        <taxon>Burkholderiales</taxon>
        <taxon>Oxalobacteraceae</taxon>
        <taxon>Telluria group</taxon>
        <taxon>Massilia</taxon>
    </lineage>
</organism>
<dbReference type="AlphaFoldDB" id="A0A430HQZ6"/>
<dbReference type="GO" id="GO:0008233">
    <property type="term" value="F:peptidase activity"/>
    <property type="evidence" value="ECO:0007669"/>
    <property type="project" value="InterPro"/>
</dbReference>
<dbReference type="InterPro" id="IPR001096">
    <property type="entry name" value="Peptidase_C13"/>
</dbReference>
<reference evidence="2 3" key="1">
    <citation type="submission" date="2018-12" db="EMBL/GenBank/DDBJ databases">
        <authorList>
            <person name="Yang E."/>
        </authorList>
    </citation>
    <scope>NUCLEOTIDE SEQUENCE [LARGE SCALE GENOMIC DNA]</scope>
    <source>
        <strain evidence="2 3">SOD</strain>
    </source>
</reference>
<dbReference type="OrthoDB" id="345222at2"/>
<feature type="transmembrane region" description="Helical" evidence="1">
    <location>
        <begin position="160"/>
        <end position="182"/>
    </location>
</feature>
<dbReference type="Gene3D" id="3.40.50.1460">
    <property type="match status" value="1"/>
</dbReference>
<feature type="transmembrane region" description="Helical" evidence="1">
    <location>
        <begin position="85"/>
        <end position="105"/>
    </location>
</feature>
<dbReference type="EMBL" id="RXLQ01000003">
    <property type="protein sequence ID" value="RSZ59942.1"/>
    <property type="molecule type" value="Genomic_DNA"/>
</dbReference>
<protein>
    <recommendedName>
        <fullName evidence="4">Peptidase C13 family protein</fullName>
    </recommendedName>
</protein>
<dbReference type="Pfam" id="PF01650">
    <property type="entry name" value="Peptidase_C13"/>
    <property type="match status" value="1"/>
</dbReference>
<evidence type="ECO:0000313" key="2">
    <source>
        <dbReference type="EMBL" id="RSZ59942.1"/>
    </source>
</evidence>
<evidence type="ECO:0000256" key="1">
    <source>
        <dbReference type="SAM" id="Phobius"/>
    </source>
</evidence>
<comment type="caution">
    <text evidence="2">The sequence shown here is derived from an EMBL/GenBank/DDBJ whole genome shotgun (WGS) entry which is preliminary data.</text>
</comment>
<keyword evidence="1" id="KW-0472">Membrane</keyword>
<dbReference type="RefSeq" id="WP_126073304.1">
    <property type="nucleotide sequence ID" value="NZ_CP051166.1"/>
</dbReference>
<gene>
    <name evidence="2" type="ORF">EJB06_07100</name>
</gene>
<keyword evidence="1" id="KW-0812">Transmembrane</keyword>
<evidence type="ECO:0000313" key="3">
    <source>
        <dbReference type="Proteomes" id="UP000278085"/>
    </source>
</evidence>
<accession>A0A430HQZ6</accession>
<dbReference type="GO" id="GO:0006508">
    <property type="term" value="P:proteolysis"/>
    <property type="evidence" value="ECO:0007669"/>
    <property type="project" value="InterPro"/>
</dbReference>